<dbReference type="InParanoid" id="A0A166BFU0"/>
<evidence type="ECO:0000256" key="6">
    <source>
        <dbReference type="ARBA" id="ARBA00023054"/>
    </source>
</evidence>
<keyword evidence="3 9" id="KW-0132">Cell division</keyword>
<dbReference type="GO" id="GO:0031262">
    <property type="term" value="C:Ndc80 complex"/>
    <property type="evidence" value="ECO:0007669"/>
    <property type="project" value="InterPro"/>
</dbReference>
<dbReference type="AlphaFoldDB" id="A0A166BFU0"/>
<evidence type="ECO:0000256" key="2">
    <source>
        <dbReference type="ARBA" id="ARBA00022454"/>
    </source>
</evidence>
<accession>A0A166BFU0</accession>
<keyword evidence="5 9" id="KW-0995">Kinetochore</keyword>
<dbReference type="FunCoup" id="A0A166BFU0">
    <property type="interactions" value="135"/>
</dbReference>
<evidence type="ECO:0000313" key="13">
    <source>
        <dbReference type="Proteomes" id="UP000077266"/>
    </source>
</evidence>
<reference evidence="12 13" key="1">
    <citation type="journal article" date="2016" name="Mol. Biol. Evol.">
        <title>Comparative Genomics of Early-Diverging Mushroom-Forming Fungi Provides Insights into the Origins of Lignocellulose Decay Capabilities.</title>
        <authorList>
            <person name="Nagy L.G."/>
            <person name="Riley R."/>
            <person name="Tritt A."/>
            <person name="Adam C."/>
            <person name="Daum C."/>
            <person name="Floudas D."/>
            <person name="Sun H."/>
            <person name="Yadav J.S."/>
            <person name="Pangilinan J."/>
            <person name="Larsson K.H."/>
            <person name="Matsuura K."/>
            <person name="Barry K."/>
            <person name="Labutti K."/>
            <person name="Kuo R."/>
            <person name="Ohm R.A."/>
            <person name="Bhattacharya S.S."/>
            <person name="Shirouzu T."/>
            <person name="Yoshinaga Y."/>
            <person name="Martin F.M."/>
            <person name="Grigoriev I.V."/>
            <person name="Hibbett D.S."/>
        </authorList>
    </citation>
    <scope>NUCLEOTIDE SEQUENCE [LARGE SCALE GENOMIC DNA]</scope>
    <source>
        <strain evidence="12 13">HHB12029</strain>
    </source>
</reference>
<organism evidence="12 13">
    <name type="scientific">Exidia glandulosa HHB12029</name>
    <dbReference type="NCBI Taxonomy" id="1314781"/>
    <lineage>
        <taxon>Eukaryota</taxon>
        <taxon>Fungi</taxon>
        <taxon>Dikarya</taxon>
        <taxon>Basidiomycota</taxon>
        <taxon>Agaricomycotina</taxon>
        <taxon>Agaricomycetes</taxon>
        <taxon>Auriculariales</taxon>
        <taxon>Exidiaceae</taxon>
        <taxon>Exidia</taxon>
    </lineage>
</organism>
<dbReference type="GO" id="GO:0051301">
    <property type="term" value="P:cell division"/>
    <property type="evidence" value="ECO:0007669"/>
    <property type="project" value="UniProtKB-UniRule"/>
</dbReference>
<keyword evidence="13" id="KW-1185">Reference proteome</keyword>
<gene>
    <name evidence="12" type="ORF">EXIGLDRAFT_667056</name>
</gene>
<dbReference type="Pfam" id="PF08234">
    <property type="entry name" value="Spindle_Spc25"/>
    <property type="match status" value="1"/>
</dbReference>
<comment type="subunit">
    <text evidence="9">Component of the NDC80 complex.</text>
</comment>
<dbReference type="CDD" id="cd23784">
    <property type="entry name" value="RWD_Spc25"/>
    <property type="match status" value="1"/>
</dbReference>
<dbReference type="PANTHER" id="PTHR14281">
    <property type="entry name" value="KINETOCHORE PROTEIN SPC25-RELATED"/>
    <property type="match status" value="1"/>
</dbReference>
<comment type="subcellular location">
    <subcellularLocation>
        <location evidence="9">Nucleus</location>
    </subcellularLocation>
    <subcellularLocation>
        <location evidence="9">Chromosome</location>
        <location evidence="9">Centromere</location>
        <location evidence="9">Kinetochore</location>
    </subcellularLocation>
</comment>
<protein>
    <recommendedName>
        <fullName evidence="9">Kinetochore protein SPC25</fullName>
    </recommendedName>
</protein>
<dbReference type="EMBL" id="KV425899">
    <property type="protein sequence ID" value="KZW00690.1"/>
    <property type="molecule type" value="Genomic_DNA"/>
</dbReference>
<evidence type="ECO:0000256" key="5">
    <source>
        <dbReference type="ARBA" id="ARBA00022838"/>
    </source>
</evidence>
<dbReference type="Gene3D" id="3.30.457.50">
    <property type="entry name" value="Chromosome segregation protein Spc25"/>
    <property type="match status" value="1"/>
</dbReference>
<keyword evidence="2 9" id="KW-0158">Chromosome</keyword>
<dbReference type="Proteomes" id="UP000077266">
    <property type="component" value="Unassembled WGS sequence"/>
</dbReference>
<evidence type="ECO:0000259" key="11">
    <source>
        <dbReference type="Pfam" id="PF08234"/>
    </source>
</evidence>
<proteinExistence type="inferred from homology"/>
<comment type="function">
    <text evidence="9">Acts as a component of the essential kinetochore-associated NDC80 complex, which is required for chromosome segregation and spindle checkpoint activity.</text>
</comment>
<comment type="similarity">
    <text evidence="1 9">Belongs to the SPC25 family.</text>
</comment>
<keyword evidence="8 9" id="KW-0137">Centromere</keyword>
<feature type="coiled-coil region" evidence="10">
    <location>
        <begin position="61"/>
        <end position="123"/>
    </location>
</feature>
<name>A0A166BFU0_EXIGL</name>
<evidence type="ECO:0000256" key="10">
    <source>
        <dbReference type="SAM" id="Coils"/>
    </source>
</evidence>
<evidence type="ECO:0000256" key="9">
    <source>
        <dbReference type="RuleBase" id="RU367150"/>
    </source>
</evidence>
<dbReference type="InterPro" id="IPR045143">
    <property type="entry name" value="Spc25"/>
</dbReference>
<evidence type="ECO:0000256" key="7">
    <source>
        <dbReference type="ARBA" id="ARBA00023306"/>
    </source>
</evidence>
<feature type="domain" description="Chromosome segregation protein Spc25 C-terminal" evidence="11">
    <location>
        <begin position="171"/>
        <end position="237"/>
    </location>
</feature>
<keyword evidence="9" id="KW-0539">Nucleus</keyword>
<dbReference type="PANTHER" id="PTHR14281:SF0">
    <property type="entry name" value="KINETOCHORE PROTEIN SPC25"/>
    <property type="match status" value="1"/>
</dbReference>
<keyword evidence="4 9" id="KW-0498">Mitosis</keyword>
<keyword evidence="7 9" id="KW-0131">Cell cycle</keyword>
<evidence type="ECO:0000256" key="1">
    <source>
        <dbReference type="ARBA" id="ARBA00006379"/>
    </source>
</evidence>
<dbReference type="STRING" id="1314781.A0A166BFU0"/>
<sequence length="239" mass="27466">MSLKYQPVNLAELLKHPHPSVDLRLDQYSRLTEAFTKSVRAYVARATSEIHARRDTHVKEIKIAGEKAKETEIAIARMKEQGMELMKVVAKEEAERKRVEGELNELKRALASSKAKCGALQTEIEQKRAHIDMLRADKNADRELLDRRADECVPELVQLQRKLRLGIEGINANLLQFRFPHMRDPAVECSIVLDHSSRTYKVAKCDPPLTNIGQLLDDLNESRQLYVFLIRVFESFQHV</sequence>
<evidence type="ECO:0000256" key="4">
    <source>
        <dbReference type="ARBA" id="ARBA00022776"/>
    </source>
</evidence>
<dbReference type="InterPro" id="IPR013255">
    <property type="entry name" value="Spc25_C"/>
</dbReference>
<dbReference type="GO" id="GO:0005634">
    <property type="term" value="C:nucleus"/>
    <property type="evidence" value="ECO:0007669"/>
    <property type="project" value="UniProtKB-SubCell"/>
</dbReference>
<dbReference type="OrthoDB" id="4056921at2759"/>
<evidence type="ECO:0000313" key="12">
    <source>
        <dbReference type="EMBL" id="KZW00690.1"/>
    </source>
</evidence>
<evidence type="ECO:0000256" key="8">
    <source>
        <dbReference type="ARBA" id="ARBA00023328"/>
    </source>
</evidence>
<evidence type="ECO:0000256" key="3">
    <source>
        <dbReference type="ARBA" id="ARBA00022618"/>
    </source>
</evidence>
<keyword evidence="6 10" id="KW-0175">Coiled coil</keyword>
<dbReference type="GO" id="GO:0007059">
    <property type="term" value="P:chromosome segregation"/>
    <property type="evidence" value="ECO:0007669"/>
    <property type="project" value="InterPro"/>
</dbReference>